<feature type="compositionally biased region" description="Acidic residues" evidence="1">
    <location>
        <begin position="275"/>
        <end position="290"/>
    </location>
</feature>
<feature type="region of interest" description="Disordered" evidence="1">
    <location>
        <begin position="219"/>
        <end position="290"/>
    </location>
</feature>
<dbReference type="PANTHER" id="PTHR11567:SF25">
    <property type="entry name" value="PROTEIN FRA10AC1"/>
    <property type="match status" value="1"/>
</dbReference>
<dbReference type="PANTHER" id="PTHR11567">
    <property type="entry name" value="ACID PHOSPHATASE-RELATED"/>
    <property type="match status" value="1"/>
</dbReference>
<dbReference type="EMBL" id="CP092865">
    <property type="protein sequence ID" value="UYV65844.1"/>
    <property type="molecule type" value="Genomic_DNA"/>
</dbReference>
<protein>
    <submittedName>
        <fullName evidence="2">FRA10AC1</fullName>
    </submittedName>
</protein>
<reference evidence="2 3" key="1">
    <citation type="submission" date="2022-01" db="EMBL/GenBank/DDBJ databases">
        <title>A chromosomal length assembly of Cordylochernes scorpioides.</title>
        <authorList>
            <person name="Zeh D."/>
            <person name="Zeh J."/>
        </authorList>
    </citation>
    <scope>NUCLEOTIDE SEQUENCE [LARGE SCALE GENOMIC DNA]</scope>
    <source>
        <strain evidence="2">IN4F17</strain>
        <tissue evidence="2">Whole Body</tissue>
    </source>
</reference>
<dbReference type="InterPro" id="IPR019129">
    <property type="entry name" value="Folate-sensitive_fs_Fra10Ac1"/>
</dbReference>
<keyword evidence="3" id="KW-1185">Reference proteome</keyword>
<proteinExistence type="predicted"/>
<evidence type="ECO:0000313" key="2">
    <source>
        <dbReference type="EMBL" id="UYV65844.1"/>
    </source>
</evidence>
<accession>A0ABY6KBV3</accession>
<dbReference type="InterPro" id="IPR050645">
    <property type="entry name" value="Histidine_acid_phosphatase"/>
</dbReference>
<sequence length="290" mass="33367">MAKTNPPSCIKFNLYLFVSSNEEKFCGVSGLIITSHNLPNAFVIKTGSTTQWQADLAPKEMAASDMRNRRHGQLLLTWSTESSCIPGLGALTGYSQHGQLSPGFLVSLEKRLAKKYYDRLFKEYSICNLSLYKENKMMARAHNQGHHNMVALRWRVEQEVIEGKGQFICGNKQCQETEGLRSWEVNFGYMEHGEKKNALVKLRLCPPCSDKLNYRHRRKEIKLKKKRSRPSQEVSQETPQKKQRTENEEEEASSTEPEAPSQVWSKPIPQSDEDKPQEEEFEDYLADMFL</sequence>
<gene>
    <name evidence="2" type="ORF">LAZ67_3005619</name>
</gene>
<evidence type="ECO:0000256" key="1">
    <source>
        <dbReference type="SAM" id="MobiDB-lite"/>
    </source>
</evidence>
<name>A0ABY6KBV3_9ARAC</name>
<evidence type="ECO:0000313" key="3">
    <source>
        <dbReference type="Proteomes" id="UP001235939"/>
    </source>
</evidence>
<organism evidence="2 3">
    <name type="scientific">Cordylochernes scorpioides</name>
    <dbReference type="NCBI Taxonomy" id="51811"/>
    <lineage>
        <taxon>Eukaryota</taxon>
        <taxon>Metazoa</taxon>
        <taxon>Ecdysozoa</taxon>
        <taxon>Arthropoda</taxon>
        <taxon>Chelicerata</taxon>
        <taxon>Arachnida</taxon>
        <taxon>Pseudoscorpiones</taxon>
        <taxon>Cheliferoidea</taxon>
        <taxon>Chernetidae</taxon>
        <taxon>Cordylochernes</taxon>
    </lineage>
</organism>
<dbReference type="Proteomes" id="UP001235939">
    <property type="component" value="Chromosome 03"/>
</dbReference>
<dbReference type="Pfam" id="PF09725">
    <property type="entry name" value="Fra10Ac1"/>
    <property type="match status" value="1"/>
</dbReference>
<feature type="compositionally biased region" description="Basic residues" evidence="1">
    <location>
        <begin position="219"/>
        <end position="229"/>
    </location>
</feature>